<dbReference type="EMBL" id="QGKY02001250">
    <property type="protein sequence ID" value="KAF2563839.1"/>
    <property type="molecule type" value="Genomic_DNA"/>
</dbReference>
<proteinExistence type="predicted"/>
<reference evidence="2" key="1">
    <citation type="submission" date="2019-12" db="EMBL/GenBank/DDBJ databases">
        <title>Genome sequencing and annotation of Brassica cretica.</title>
        <authorList>
            <person name="Studholme D.J."/>
            <person name="Sarris P.F."/>
        </authorList>
    </citation>
    <scope>NUCLEOTIDE SEQUENCE</scope>
    <source>
        <strain evidence="2">PFS-102/07</strain>
        <tissue evidence="2">Leaf</tissue>
    </source>
</reference>
<keyword evidence="1" id="KW-0472">Membrane</keyword>
<sequence>MASSSKYVHLLMCSSFYLVSPTILCSLFHEKCQLLQPSNLSSPAQPDLKLRYFTTAGSIILCSRIGVMLLLLSSASGLMRPTGVVPFRFLYGFEEPSPLSGRSVTKTLNLTPFMGSSLRSPMGLSPPLLMLLFPSVPTTNVRLIWDLSIPEPLPPPEPPDSPNLVSGLCLAESVTFQPHVLGLSLILQDFAVSVPFLFRSSGLFMDPTQGRLQLVLLLPMSAPTSPIWFSQATKFHGDDCIALIIKPPIAIEITSLRTPMVHTPERKKLDSNWPVTSTTLVMVTQNSSRQGRERSFPISPFQRREFIHQLPSLLEMTFL</sequence>
<comment type="caution">
    <text evidence="2">The sequence shown here is derived from an EMBL/GenBank/DDBJ whole genome shotgun (WGS) entry which is preliminary data.</text>
</comment>
<dbReference type="AlphaFoldDB" id="A0A8S9I2K6"/>
<gene>
    <name evidence="2" type="ORF">F2Q70_00018536</name>
</gene>
<protein>
    <submittedName>
        <fullName evidence="2">Uncharacterized protein</fullName>
    </submittedName>
</protein>
<accession>A0A8S9I2K6</accession>
<evidence type="ECO:0000313" key="2">
    <source>
        <dbReference type="EMBL" id="KAF2563839.1"/>
    </source>
</evidence>
<keyword evidence="1" id="KW-1133">Transmembrane helix</keyword>
<evidence type="ECO:0000256" key="1">
    <source>
        <dbReference type="SAM" id="Phobius"/>
    </source>
</evidence>
<feature type="transmembrane region" description="Helical" evidence="1">
    <location>
        <begin position="7"/>
        <end position="29"/>
    </location>
</feature>
<organism evidence="2">
    <name type="scientific">Brassica cretica</name>
    <name type="common">Mustard</name>
    <dbReference type="NCBI Taxonomy" id="69181"/>
    <lineage>
        <taxon>Eukaryota</taxon>
        <taxon>Viridiplantae</taxon>
        <taxon>Streptophyta</taxon>
        <taxon>Embryophyta</taxon>
        <taxon>Tracheophyta</taxon>
        <taxon>Spermatophyta</taxon>
        <taxon>Magnoliopsida</taxon>
        <taxon>eudicotyledons</taxon>
        <taxon>Gunneridae</taxon>
        <taxon>Pentapetalae</taxon>
        <taxon>rosids</taxon>
        <taxon>malvids</taxon>
        <taxon>Brassicales</taxon>
        <taxon>Brassicaceae</taxon>
        <taxon>Brassiceae</taxon>
        <taxon>Brassica</taxon>
    </lineage>
</organism>
<keyword evidence="1" id="KW-0812">Transmembrane</keyword>
<name>A0A8S9I2K6_BRACR</name>